<dbReference type="GO" id="GO:0003700">
    <property type="term" value="F:DNA-binding transcription factor activity"/>
    <property type="evidence" value="ECO:0007669"/>
    <property type="project" value="InterPro"/>
</dbReference>
<feature type="domain" description="HTH lysR-type" evidence="5">
    <location>
        <begin position="1"/>
        <end position="58"/>
    </location>
</feature>
<dbReference type="InterPro" id="IPR000847">
    <property type="entry name" value="LysR_HTH_N"/>
</dbReference>
<dbReference type="GO" id="GO:0003677">
    <property type="term" value="F:DNA binding"/>
    <property type="evidence" value="ECO:0007669"/>
    <property type="project" value="UniProtKB-KW"/>
</dbReference>
<dbReference type="InterPro" id="IPR050950">
    <property type="entry name" value="HTH-type_LysR_regulators"/>
</dbReference>
<dbReference type="InterPro" id="IPR036388">
    <property type="entry name" value="WH-like_DNA-bd_sf"/>
</dbReference>
<dbReference type="OrthoDB" id="8839922at2"/>
<dbReference type="InterPro" id="IPR036390">
    <property type="entry name" value="WH_DNA-bd_sf"/>
</dbReference>
<evidence type="ECO:0000256" key="1">
    <source>
        <dbReference type="ARBA" id="ARBA00009437"/>
    </source>
</evidence>
<evidence type="ECO:0000256" key="2">
    <source>
        <dbReference type="ARBA" id="ARBA00023015"/>
    </source>
</evidence>
<comment type="caution">
    <text evidence="6">The sequence shown here is derived from an EMBL/GenBank/DDBJ whole genome shotgun (WGS) entry which is preliminary data.</text>
</comment>
<dbReference type="Pfam" id="PF03466">
    <property type="entry name" value="LysR_substrate"/>
    <property type="match status" value="1"/>
</dbReference>
<comment type="similarity">
    <text evidence="1">Belongs to the LysR transcriptional regulatory family.</text>
</comment>
<dbReference type="PANTHER" id="PTHR30419:SF8">
    <property type="entry name" value="NITROGEN ASSIMILATION TRANSCRIPTIONAL ACTIVATOR-RELATED"/>
    <property type="match status" value="1"/>
</dbReference>
<sequence>MHSTEIRYFLAVASSGSLSAASQQLFVAVSAISRQIQRLEARVGAPLFERHARGMVLNDAGQIFENHVRKSMMDMEHAIAEIKGLKAVRRIALRVACTDGMAFSLLPVLFTEFRQLHPGVSFHLTVGSALEVAEVIRRGECDVAFQFSLHPERGVDVVAAWSAPVLLVMQQNHPLAHQRIQLSDLLAWPLALPDAGTTVRQLFDLSCRMSGTFVEPTLTCNNFSTLYSFLLSTPQAITICSQFTVMYQAEEQGLVLKSLGSEQLSQRSLQVQTAIGRPHSAALALFLEFAQHELKEQDERIRTRYGF</sequence>
<reference evidence="6 7" key="1">
    <citation type="submission" date="2017-10" db="EMBL/GenBank/DDBJ databases">
        <title>Draft genome of two endophytic bacteria isolated from 'guarana' Paullinia cupana (Mart.) Ducke.</title>
        <authorList>
            <person name="Siqueira K.A."/>
            <person name="Liotti R.G."/>
            <person name="Mendes T.A."/>
            <person name="Soares M.A."/>
        </authorList>
    </citation>
    <scope>NUCLEOTIDE SEQUENCE [LARGE SCALE GENOMIC DNA]</scope>
    <source>
        <strain evidence="6 7">342</strain>
    </source>
</reference>
<proteinExistence type="inferred from homology"/>
<dbReference type="InterPro" id="IPR005119">
    <property type="entry name" value="LysR_subst-bd"/>
</dbReference>
<dbReference type="FunFam" id="1.10.10.10:FF:000001">
    <property type="entry name" value="LysR family transcriptional regulator"/>
    <property type="match status" value="1"/>
</dbReference>
<evidence type="ECO:0000313" key="7">
    <source>
        <dbReference type="Proteomes" id="UP000239181"/>
    </source>
</evidence>
<organism evidence="6 7">
    <name type="scientific">Pantoea coffeiphila</name>
    <dbReference type="NCBI Taxonomy" id="1465635"/>
    <lineage>
        <taxon>Bacteria</taxon>
        <taxon>Pseudomonadati</taxon>
        <taxon>Pseudomonadota</taxon>
        <taxon>Gammaproteobacteria</taxon>
        <taxon>Enterobacterales</taxon>
        <taxon>Erwiniaceae</taxon>
        <taxon>Pantoea</taxon>
    </lineage>
</organism>
<accession>A0A2S9I9K5</accession>
<dbReference type="EMBL" id="PDET01000011">
    <property type="protein sequence ID" value="PRD14480.1"/>
    <property type="molecule type" value="Genomic_DNA"/>
</dbReference>
<keyword evidence="2" id="KW-0805">Transcription regulation</keyword>
<dbReference type="Gene3D" id="3.40.190.290">
    <property type="match status" value="1"/>
</dbReference>
<dbReference type="SUPFAM" id="SSF53850">
    <property type="entry name" value="Periplasmic binding protein-like II"/>
    <property type="match status" value="1"/>
</dbReference>
<evidence type="ECO:0000256" key="3">
    <source>
        <dbReference type="ARBA" id="ARBA00023125"/>
    </source>
</evidence>
<dbReference type="SUPFAM" id="SSF46785">
    <property type="entry name" value="Winged helix' DNA-binding domain"/>
    <property type="match status" value="1"/>
</dbReference>
<dbReference type="GO" id="GO:0005829">
    <property type="term" value="C:cytosol"/>
    <property type="evidence" value="ECO:0007669"/>
    <property type="project" value="TreeGrafter"/>
</dbReference>
<evidence type="ECO:0000313" key="6">
    <source>
        <dbReference type="EMBL" id="PRD14480.1"/>
    </source>
</evidence>
<dbReference type="Gene3D" id="1.10.10.10">
    <property type="entry name" value="Winged helix-like DNA-binding domain superfamily/Winged helix DNA-binding domain"/>
    <property type="match status" value="1"/>
</dbReference>
<dbReference type="AlphaFoldDB" id="A0A2S9I9K5"/>
<evidence type="ECO:0000256" key="4">
    <source>
        <dbReference type="ARBA" id="ARBA00023163"/>
    </source>
</evidence>
<gene>
    <name evidence="6" type="ORF">CQW29_15885</name>
</gene>
<dbReference type="PANTHER" id="PTHR30419">
    <property type="entry name" value="HTH-TYPE TRANSCRIPTIONAL REGULATOR YBHD"/>
    <property type="match status" value="1"/>
</dbReference>
<dbReference type="RefSeq" id="WP_105593844.1">
    <property type="nucleotide sequence ID" value="NZ_PDET01000011.1"/>
</dbReference>
<keyword evidence="7" id="KW-1185">Reference proteome</keyword>
<dbReference type="Pfam" id="PF00126">
    <property type="entry name" value="HTH_1"/>
    <property type="match status" value="1"/>
</dbReference>
<protein>
    <submittedName>
        <fullName evidence="6">LysR family transcriptional regulator</fullName>
    </submittedName>
</protein>
<keyword evidence="4" id="KW-0804">Transcription</keyword>
<evidence type="ECO:0000259" key="5">
    <source>
        <dbReference type="PROSITE" id="PS50931"/>
    </source>
</evidence>
<keyword evidence="3" id="KW-0238">DNA-binding</keyword>
<name>A0A2S9I9K5_9GAMM</name>
<dbReference type="Proteomes" id="UP000239181">
    <property type="component" value="Unassembled WGS sequence"/>
</dbReference>
<dbReference type="PROSITE" id="PS50931">
    <property type="entry name" value="HTH_LYSR"/>
    <property type="match status" value="1"/>
</dbReference>